<proteinExistence type="inferred from homology"/>
<dbReference type="CDD" id="cd02140">
    <property type="entry name" value="Frm2-like"/>
    <property type="match status" value="1"/>
</dbReference>
<accession>A0A0F4Z201</accession>
<dbReference type="InterPro" id="IPR000415">
    <property type="entry name" value="Nitroreductase-like"/>
</dbReference>
<evidence type="ECO:0000256" key="4">
    <source>
        <dbReference type="ARBA" id="ARBA00022490"/>
    </source>
</evidence>
<reference evidence="8 9" key="1">
    <citation type="submission" date="2015-04" db="EMBL/GenBank/DDBJ databases">
        <authorList>
            <person name="Heijne W.H."/>
            <person name="Fedorova N.D."/>
            <person name="Nierman W.C."/>
            <person name="Vollebregt A.W."/>
            <person name="Zhao Z."/>
            <person name="Wu L."/>
            <person name="Kumar M."/>
            <person name="Stam H."/>
            <person name="van den Berg M.A."/>
            <person name="Pel H.J."/>
        </authorList>
    </citation>
    <scope>NUCLEOTIDE SEQUENCE [LARGE SCALE GENOMIC DNA]</scope>
    <source>
        <strain evidence="8 9">CBS 393.64</strain>
    </source>
</reference>
<sequence>MATTSTPSNADAFLSAVEARRSLYKLTNKSPISDDRIHEIVATAIKHVPSTFNVQSARAVILLREQHEKLWDIGERVLREEMPPAVYASLAPKVAGLRAAYGTVLWFEDEASLDALKQKNPAIQSLVREWSDHSSGMHQFVVRISHLGCTVWTALEREGLGCNLQHYNFSETFRKDVLETWNLPQTWNLRAQLVFGQPSATSADGGLPEREKEKSFKPIEGERLLRYDTHSQMIGLCQCELNMYVLYRERTHEFNMGMLHYQLKYSVER</sequence>
<dbReference type="AlphaFoldDB" id="A0A0F4Z201"/>
<gene>
    <name evidence="8" type="ORF">T310_1440</name>
</gene>
<keyword evidence="6" id="KW-0539">Nucleus</keyword>
<dbReference type="SUPFAM" id="SSF55469">
    <property type="entry name" value="FMN-dependent nitroreductase-like"/>
    <property type="match status" value="1"/>
</dbReference>
<comment type="caution">
    <text evidence="8">The sequence shown here is derived from an EMBL/GenBank/DDBJ whole genome shotgun (WGS) entry which is preliminary data.</text>
</comment>
<dbReference type="Proteomes" id="UP000053958">
    <property type="component" value="Unassembled WGS sequence"/>
</dbReference>
<dbReference type="PANTHER" id="PTHR43035:SF1">
    <property type="entry name" value="FATTY ACID REPRESSION MUTANT PROTEIN 2-RELATED"/>
    <property type="match status" value="1"/>
</dbReference>
<dbReference type="Gene3D" id="3.40.109.10">
    <property type="entry name" value="NADH Oxidase"/>
    <property type="match status" value="1"/>
</dbReference>
<evidence type="ECO:0000256" key="1">
    <source>
        <dbReference type="ARBA" id="ARBA00004123"/>
    </source>
</evidence>
<dbReference type="GO" id="GO:0034599">
    <property type="term" value="P:cellular response to oxidative stress"/>
    <property type="evidence" value="ECO:0007669"/>
    <property type="project" value="InterPro"/>
</dbReference>
<keyword evidence="9" id="KW-1185">Reference proteome</keyword>
<evidence type="ECO:0000256" key="3">
    <source>
        <dbReference type="ARBA" id="ARBA00007118"/>
    </source>
</evidence>
<name>A0A0F4Z201_RASE3</name>
<dbReference type="PANTHER" id="PTHR43035">
    <property type="entry name" value="FATTY ACID REPRESSION MUTANT PROTEIN 2-RELATED"/>
    <property type="match status" value="1"/>
</dbReference>
<dbReference type="GO" id="GO:0016491">
    <property type="term" value="F:oxidoreductase activity"/>
    <property type="evidence" value="ECO:0007669"/>
    <property type="project" value="UniProtKB-KW"/>
</dbReference>
<protein>
    <recommendedName>
        <fullName evidence="7">Nitroreductase domain-containing protein</fullName>
    </recommendedName>
</protein>
<dbReference type="FunFam" id="3.40.109.10:FF:000001">
    <property type="entry name" value="Nitroreductase family"/>
    <property type="match status" value="1"/>
</dbReference>
<evidence type="ECO:0000259" key="7">
    <source>
        <dbReference type="Pfam" id="PF00881"/>
    </source>
</evidence>
<organism evidence="8 9">
    <name type="scientific">Rasamsonia emersonii (strain ATCC 16479 / CBS 393.64 / IMI 116815)</name>
    <dbReference type="NCBI Taxonomy" id="1408163"/>
    <lineage>
        <taxon>Eukaryota</taxon>
        <taxon>Fungi</taxon>
        <taxon>Dikarya</taxon>
        <taxon>Ascomycota</taxon>
        <taxon>Pezizomycotina</taxon>
        <taxon>Eurotiomycetes</taxon>
        <taxon>Eurotiomycetidae</taxon>
        <taxon>Eurotiales</taxon>
        <taxon>Trichocomaceae</taxon>
        <taxon>Rasamsonia</taxon>
    </lineage>
</organism>
<comment type="subcellular location">
    <subcellularLocation>
        <location evidence="2">Cytoplasm</location>
    </subcellularLocation>
    <subcellularLocation>
        <location evidence="1">Nucleus</location>
    </subcellularLocation>
</comment>
<dbReference type="RefSeq" id="XP_013331151.1">
    <property type="nucleotide sequence ID" value="XM_013475697.1"/>
</dbReference>
<evidence type="ECO:0000313" key="8">
    <source>
        <dbReference type="EMBL" id="KKA24539.1"/>
    </source>
</evidence>
<dbReference type="EMBL" id="LASV01000060">
    <property type="protein sequence ID" value="KKA24539.1"/>
    <property type="molecule type" value="Genomic_DNA"/>
</dbReference>
<evidence type="ECO:0000256" key="6">
    <source>
        <dbReference type="ARBA" id="ARBA00023242"/>
    </source>
</evidence>
<feature type="domain" description="Nitroreductase" evidence="7">
    <location>
        <begin position="18"/>
        <end position="196"/>
    </location>
</feature>
<dbReference type="InterPro" id="IPR033877">
    <property type="entry name" value="Frm2/Hbn1"/>
</dbReference>
<dbReference type="Pfam" id="PF00881">
    <property type="entry name" value="Nitroreductase"/>
    <property type="match status" value="1"/>
</dbReference>
<evidence type="ECO:0000256" key="5">
    <source>
        <dbReference type="ARBA" id="ARBA00023002"/>
    </source>
</evidence>
<evidence type="ECO:0000313" key="9">
    <source>
        <dbReference type="Proteomes" id="UP000053958"/>
    </source>
</evidence>
<keyword evidence="5" id="KW-0560">Oxidoreductase</keyword>
<dbReference type="GeneID" id="25313791"/>
<dbReference type="OrthoDB" id="2138173at2759"/>
<dbReference type="InterPro" id="IPR029479">
    <property type="entry name" value="Nitroreductase"/>
</dbReference>
<dbReference type="STRING" id="1408163.A0A0F4Z201"/>
<keyword evidence="4" id="KW-0963">Cytoplasm</keyword>
<dbReference type="GO" id="GO:0005634">
    <property type="term" value="C:nucleus"/>
    <property type="evidence" value="ECO:0007669"/>
    <property type="project" value="UniProtKB-SubCell"/>
</dbReference>
<evidence type="ECO:0000256" key="2">
    <source>
        <dbReference type="ARBA" id="ARBA00004496"/>
    </source>
</evidence>
<comment type="similarity">
    <text evidence="3">Belongs to the nitroreductase family.</text>
</comment>
<dbReference type="GO" id="GO:0005737">
    <property type="term" value="C:cytoplasm"/>
    <property type="evidence" value="ECO:0007669"/>
    <property type="project" value="UniProtKB-SubCell"/>
</dbReference>